<name>A0A232LSR8_9EURO</name>
<keyword evidence="5 7" id="KW-1133">Transmembrane helix</keyword>
<dbReference type="Pfam" id="PF07690">
    <property type="entry name" value="MFS_1"/>
    <property type="match status" value="1"/>
</dbReference>
<evidence type="ECO:0000256" key="7">
    <source>
        <dbReference type="SAM" id="Phobius"/>
    </source>
</evidence>
<protein>
    <recommendedName>
        <fullName evidence="8">Major facilitator superfamily (MFS) profile domain-containing protein</fullName>
    </recommendedName>
</protein>
<dbReference type="PROSITE" id="PS50850">
    <property type="entry name" value="MFS"/>
    <property type="match status" value="1"/>
</dbReference>
<evidence type="ECO:0000256" key="5">
    <source>
        <dbReference type="ARBA" id="ARBA00022989"/>
    </source>
</evidence>
<dbReference type="SUPFAM" id="SSF103473">
    <property type="entry name" value="MFS general substrate transporter"/>
    <property type="match status" value="1"/>
</dbReference>
<keyword evidence="4 7" id="KW-0812">Transmembrane</keyword>
<dbReference type="PANTHER" id="PTHR23514:SF3">
    <property type="entry name" value="BYPASS OF STOP CODON PROTEIN 6"/>
    <property type="match status" value="1"/>
</dbReference>
<dbReference type="FunFam" id="1.20.1250.20:FF:000286">
    <property type="entry name" value="MFS efflux transporter"/>
    <property type="match status" value="1"/>
</dbReference>
<feature type="transmembrane region" description="Helical" evidence="7">
    <location>
        <begin position="370"/>
        <end position="393"/>
    </location>
</feature>
<gene>
    <name evidence="9" type="ORF">Egran_05062</name>
</gene>
<dbReference type="PANTHER" id="PTHR23514">
    <property type="entry name" value="BYPASS OF STOP CODON PROTEIN 6"/>
    <property type="match status" value="1"/>
</dbReference>
<feature type="transmembrane region" description="Helical" evidence="7">
    <location>
        <begin position="345"/>
        <end position="364"/>
    </location>
</feature>
<keyword evidence="6 7" id="KW-0472">Membrane</keyword>
<evidence type="ECO:0000256" key="1">
    <source>
        <dbReference type="ARBA" id="ARBA00004127"/>
    </source>
</evidence>
<dbReference type="OrthoDB" id="413079at2759"/>
<evidence type="ECO:0000256" key="6">
    <source>
        <dbReference type="ARBA" id="ARBA00023136"/>
    </source>
</evidence>
<dbReference type="GO" id="GO:0016020">
    <property type="term" value="C:membrane"/>
    <property type="evidence" value="ECO:0007669"/>
    <property type="project" value="TreeGrafter"/>
</dbReference>
<evidence type="ECO:0000313" key="10">
    <source>
        <dbReference type="Proteomes" id="UP000243515"/>
    </source>
</evidence>
<feature type="transmembrane region" description="Helical" evidence="7">
    <location>
        <begin position="405"/>
        <end position="428"/>
    </location>
</feature>
<dbReference type="InterPro" id="IPR011701">
    <property type="entry name" value="MFS"/>
</dbReference>
<feature type="transmembrane region" description="Helical" evidence="7">
    <location>
        <begin position="73"/>
        <end position="96"/>
    </location>
</feature>
<keyword evidence="10" id="KW-1185">Reference proteome</keyword>
<dbReference type="EMBL" id="NPHW01005036">
    <property type="protein sequence ID" value="OXV07172.1"/>
    <property type="molecule type" value="Genomic_DNA"/>
</dbReference>
<reference evidence="9 10" key="1">
    <citation type="journal article" date="2015" name="Environ. Microbiol.">
        <title>Metagenome sequence of Elaphomyces granulatus from sporocarp tissue reveals Ascomycota ectomycorrhizal fingerprints of genome expansion and a Proteobacteria-rich microbiome.</title>
        <authorList>
            <person name="Quandt C.A."/>
            <person name="Kohler A."/>
            <person name="Hesse C.N."/>
            <person name="Sharpton T.J."/>
            <person name="Martin F."/>
            <person name="Spatafora J.W."/>
        </authorList>
    </citation>
    <scope>NUCLEOTIDE SEQUENCE [LARGE SCALE GENOMIC DNA]</scope>
    <source>
        <strain evidence="9 10">OSC145934</strain>
    </source>
</reference>
<evidence type="ECO:0000313" key="9">
    <source>
        <dbReference type="EMBL" id="OXV07172.1"/>
    </source>
</evidence>
<keyword evidence="3" id="KW-0813">Transport</keyword>
<sequence>MALHDVQLQDTATGSTYTTDIEGRLPEQTNQLSRGQPDSFGQPQPLKEAAELEVLPPALECWNHPRVNLYRTLACLWCFVILGANDAAYGALIPYLETWYHLNYTTVAVVFLAPLLGFLVAAISNNSIHLRFGQRGLAVLACGCHLVGYTVICFHPPYPVLIISLMVCGLGSGLTDGAWNAWIGNMANATEVLGFLHGAYGAGAIISPVLATALITKTGSPWYYFYYFMIGGATVEFITLVITFWKADGATFRATRSQAPTLKKGSMRQALLTREYGRINWVCAIFILGYVGAEVILSGWIVTFMIRVRGGEAFSSGMVATGFWLGITLGRVLLGFVTPRIGEKLAIMLYLPITMGLELIFWLVPGFYVSAVAVSFQGFFLGPLFPAAVVATTRLLPQHLHVSSIGFAVAIGGCGSALLPFAVGAIAQAKGVEVLQPFTLAILGVIFIVWLFLPEMSVKRTRPRWA</sequence>
<evidence type="ECO:0000256" key="4">
    <source>
        <dbReference type="ARBA" id="ARBA00022692"/>
    </source>
</evidence>
<dbReference type="GO" id="GO:0012505">
    <property type="term" value="C:endomembrane system"/>
    <property type="evidence" value="ECO:0007669"/>
    <property type="project" value="UniProtKB-SubCell"/>
</dbReference>
<feature type="transmembrane region" description="Helical" evidence="7">
    <location>
        <begin position="222"/>
        <end position="245"/>
    </location>
</feature>
<comment type="subcellular location">
    <subcellularLocation>
        <location evidence="1">Endomembrane system</location>
        <topology evidence="1">Multi-pass membrane protein</topology>
    </subcellularLocation>
</comment>
<dbReference type="FunFam" id="1.20.1250.20:FF:000308">
    <property type="entry name" value="MFS efflux transporter"/>
    <property type="match status" value="1"/>
</dbReference>
<feature type="transmembrane region" description="Helical" evidence="7">
    <location>
        <begin position="102"/>
        <end position="123"/>
    </location>
</feature>
<feature type="transmembrane region" description="Helical" evidence="7">
    <location>
        <begin position="195"/>
        <end position="216"/>
    </location>
</feature>
<feature type="transmembrane region" description="Helical" evidence="7">
    <location>
        <begin position="135"/>
        <end position="152"/>
    </location>
</feature>
<dbReference type="InterPro" id="IPR051788">
    <property type="entry name" value="MFS_Transporter"/>
</dbReference>
<dbReference type="GO" id="GO:0022857">
    <property type="term" value="F:transmembrane transporter activity"/>
    <property type="evidence" value="ECO:0007669"/>
    <property type="project" value="InterPro"/>
</dbReference>
<evidence type="ECO:0000256" key="2">
    <source>
        <dbReference type="ARBA" id="ARBA00008335"/>
    </source>
</evidence>
<dbReference type="InterPro" id="IPR020846">
    <property type="entry name" value="MFS_dom"/>
</dbReference>
<dbReference type="InterPro" id="IPR036259">
    <property type="entry name" value="MFS_trans_sf"/>
</dbReference>
<accession>A0A232LSR8</accession>
<feature type="transmembrane region" description="Helical" evidence="7">
    <location>
        <begin position="313"/>
        <end position="333"/>
    </location>
</feature>
<dbReference type="Gene3D" id="1.20.1250.20">
    <property type="entry name" value="MFS general substrate transporter like domains"/>
    <property type="match status" value="2"/>
</dbReference>
<evidence type="ECO:0000256" key="3">
    <source>
        <dbReference type="ARBA" id="ARBA00022448"/>
    </source>
</evidence>
<organism evidence="9 10">
    <name type="scientific">Elaphomyces granulatus</name>
    <dbReference type="NCBI Taxonomy" id="519963"/>
    <lineage>
        <taxon>Eukaryota</taxon>
        <taxon>Fungi</taxon>
        <taxon>Dikarya</taxon>
        <taxon>Ascomycota</taxon>
        <taxon>Pezizomycotina</taxon>
        <taxon>Eurotiomycetes</taxon>
        <taxon>Eurotiomycetidae</taxon>
        <taxon>Eurotiales</taxon>
        <taxon>Elaphomycetaceae</taxon>
        <taxon>Elaphomyces</taxon>
    </lineage>
</organism>
<proteinExistence type="inferred from homology"/>
<evidence type="ECO:0000259" key="8">
    <source>
        <dbReference type="PROSITE" id="PS50850"/>
    </source>
</evidence>
<feature type="transmembrane region" description="Helical" evidence="7">
    <location>
        <begin position="158"/>
        <end position="183"/>
    </location>
</feature>
<feature type="transmembrane region" description="Helical" evidence="7">
    <location>
        <begin position="434"/>
        <end position="453"/>
    </location>
</feature>
<comment type="caution">
    <text evidence="9">The sequence shown here is derived from an EMBL/GenBank/DDBJ whole genome shotgun (WGS) entry which is preliminary data.</text>
</comment>
<dbReference type="Proteomes" id="UP000243515">
    <property type="component" value="Unassembled WGS sequence"/>
</dbReference>
<feature type="transmembrane region" description="Helical" evidence="7">
    <location>
        <begin position="279"/>
        <end position="301"/>
    </location>
</feature>
<dbReference type="AlphaFoldDB" id="A0A232LSR8"/>
<feature type="domain" description="Major facilitator superfamily (MFS) profile" evidence="8">
    <location>
        <begin position="71"/>
        <end position="462"/>
    </location>
</feature>
<comment type="similarity">
    <text evidence="2">Belongs to the major facilitator superfamily.</text>
</comment>